<dbReference type="AlphaFoldDB" id="A0A9E9NTI5"/>
<dbReference type="Proteomes" id="UP001164819">
    <property type="component" value="Chromosome"/>
</dbReference>
<proteinExistence type="predicted"/>
<dbReference type="InterPro" id="IPR021427">
    <property type="entry name" value="DUF3077"/>
</dbReference>
<organism evidence="1">
    <name type="scientific">Oxalobacter aliiformigenes</name>
    <dbReference type="NCBI Taxonomy" id="2946593"/>
    <lineage>
        <taxon>Bacteria</taxon>
        <taxon>Pseudomonadati</taxon>
        <taxon>Pseudomonadota</taxon>
        <taxon>Betaproteobacteria</taxon>
        <taxon>Burkholderiales</taxon>
        <taxon>Oxalobacteraceae</taxon>
        <taxon>Oxalobacter</taxon>
    </lineage>
</organism>
<accession>A0A9E9NTI5</accession>
<reference evidence="1" key="1">
    <citation type="journal article" date="2022" name="Front. Microbiol.">
        <title>New perspectives on an old grouping: The genomic and phenotypic variability of Oxalobacter formigenes and the implications for calcium oxalate stone prevention.</title>
        <authorList>
            <person name="Chmiel J.A."/>
            <person name="Carr C."/>
            <person name="Stuivenberg G.A."/>
            <person name="Venema R."/>
            <person name="Chanyi R.M."/>
            <person name="Al K.F."/>
            <person name="Giguere D."/>
            <person name="Say H."/>
            <person name="Akouris P.P."/>
            <person name="Dominguez Romero S.A."/>
            <person name="Kwong A."/>
            <person name="Tai V."/>
            <person name="Koval S.F."/>
            <person name="Razvi H."/>
            <person name="Bjazevic J."/>
            <person name="Burton J.P."/>
        </authorList>
    </citation>
    <scope>NUCLEOTIDE SEQUENCE</scope>
    <source>
        <strain evidence="1">OxK</strain>
    </source>
</reference>
<gene>
    <name evidence="1" type="ORF">NB646_00875</name>
</gene>
<evidence type="ECO:0000313" key="1">
    <source>
        <dbReference type="EMBL" id="WAV91351.1"/>
    </source>
</evidence>
<name>A0A9E9NTI5_9BURK</name>
<dbReference type="Pfam" id="PF11275">
    <property type="entry name" value="DUF3077"/>
    <property type="match status" value="1"/>
</dbReference>
<dbReference type="RefSeq" id="WP_269316018.1">
    <property type="nucleotide sequence ID" value="NZ_CP098251.1"/>
</dbReference>
<protein>
    <submittedName>
        <fullName evidence="1">DUF3077 domain-containing protein</fullName>
    </submittedName>
</protein>
<dbReference type="EMBL" id="CP098251">
    <property type="protein sequence ID" value="WAV91351.1"/>
    <property type="molecule type" value="Genomic_DNA"/>
</dbReference>
<sequence length="89" mass="9667">MTKTATHQFFPCTTDQKDLFSVNADIPVLDALELADCFITTAEELLGEDLVNTSGTAAFHLIQFGRATLESVITALINEEAKRRGGNHA</sequence>